<dbReference type="InterPro" id="IPR044861">
    <property type="entry name" value="IPNS-like_FE2OG_OXY"/>
</dbReference>
<evidence type="ECO:0000256" key="3">
    <source>
        <dbReference type="ARBA" id="ARBA00023002"/>
    </source>
</evidence>
<feature type="domain" description="Fe2OG dioxygenase" evidence="6">
    <location>
        <begin position="216"/>
        <end position="323"/>
    </location>
</feature>
<evidence type="ECO:0000256" key="4">
    <source>
        <dbReference type="ARBA" id="ARBA00023004"/>
    </source>
</evidence>
<dbReference type="EMBL" id="JAXQNO010000023">
    <property type="protein sequence ID" value="KAK4764911.1"/>
    <property type="molecule type" value="Genomic_DNA"/>
</dbReference>
<protein>
    <recommendedName>
        <fullName evidence="6">Fe2OG dioxygenase domain-containing protein</fullName>
    </recommendedName>
</protein>
<accession>A0AAN7QE41</accession>
<evidence type="ECO:0000259" key="6">
    <source>
        <dbReference type="PROSITE" id="PS51471"/>
    </source>
</evidence>
<dbReference type="GO" id="GO:0051213">
    <property type="term" value="F:dioxygenase activity"/>
    <property type="evidence" value="ECO:0007669"/>
    <property type="project" value="UniProtKB-ARBA"/>
</dbReference>
<dbReference type="Pfam" id="PF03171">
    <property type="entry name" value="2OG-FeII_Oxy"/>
    <property type="match status" value="1"/>
</dbReference>
<dbReference type="GO" id="GO:0046872">
    <property type="term" value="F:metal ion binding"/>
    <property type="evidence" value="ECO:0007669"/>
    <property type="project" value="UniProtKB-KW"/>
</dbReference>
<evidence type="ECO:0000313" key="8">
    <source>
        <dbReference type="Proteomes" id="UP001346149"/>
    </source>
</evidence>
<sequence length="374" mass="41205">MAATDPSSTAGDHVPHDRVAEITRFEDSKLGVKGLVDSGLGAIPGFFIHPAETLSSLRPGRPGVDLIPTIDLAGADSDRRAEIVERVSRACRELGFFQIINHGVPVEALDRAIGAVRAFHEGPPEEKAGMYTRETKTGVSFFSNIDLFQSKAASWRDTLQIRLAPTLPSLEDIPEVCRSEVVEWNQHIQQLGSLLLGLLSEGLGLDMGRLEGLTCLGTRIMVAHYYPYCPEPDRTVGIASHTDPGVITLLLQNHMGGLQIKKDEEWVEVEPVPGALVINVGDILQVDLSCKSVGQQWRLVKPCCCFIKSFCRLYLMMNTRAWSTECWQTLQRSLECPLLYSAIQAAESIRLDPFRSCSLLRNLRCSSNSCSLTT</sequence>
<keyword evidence="2 5" id="KW-0479">Metal-binding</keyword>
<reference evidence="7 8" key="1">
    <citation type="journal article" date="2023" name="Hortic Res">
        <title>Pangenome of water caltrop reveals structural variations and asymmetric subgenome divergence after allopolyploidization.</title>
        <authorList>
            <person name="Zhang X."/>
            <person name="Chen Y."/>
            <person name="Wang L."/>
            <person name="Yuan Y."/>
            <person name="Fang M."/>
            <person name="Shi L."/>
            <person name="Lu R."/>
            <person name="Comes H.P."/>
            <person name="Ma Y."/>
            <person name="Chen Y."/>
            <person name="Huang G."/>
            <person name="Zhou Y."/>
            <person name="Zheng Z."/>
            <person name="Qiu Y."/>
        </authorList>
    </citation>
    <scope>NUCLEOTIDE SEQUENCE [LARGE SCALE GENOMIC DNA]</scope>
    <source>
        <strain evidence="7">F231</strain>
    </source>
</reference>
<dbReference type="InterPro" id="IPR005123">
    <property type="entry name" value="Oxoglu/Fe-dep_dioxygenase_dom"/>
</dbReference>
<dbReference type="SUPFAM" id="SSF51197">
    <property type="entry name" value="Clavaminate synthase-like"/>
    <property type="match status" value="1"/>
</dbReference>
<keyword evidence="8" id="KW-1185">Reference proteome</keyword>
<evidence type="ECO:0000313" key="7">
    <source>
        <dbReference type="EMBL" id="KAK4764911.1"/>
    </source>
</evidence>
<comment type="similarity">
    <text evidence="1 5">Belongs to the iron/ascorbate-dependent oxidoreductase family.</text>
</comment>
<dbReference type="PANTHER" id="PTHR10209:SF751">
    <property type="entry name" value="OS06G0255100 PROTEIN"/>
    <property type="match status" value="1"/>
</dbReference>
<keyword evidence="4 5" id="KW-0408">Iron</keyword>
<organism evidence="7 8">
    <name type="scientific">Trapa natans</name>
    <name type="common">Water chestnut</name>
    <dbReference type="NCBI Taxonomy" id="22666"/>
    <lineage>
        <taxon>Eukaryota</taxon>
        <taxon>Viridiplantae</taxon>
        <taxon>Streptophyta</taxon>
        <taxon>Embryophyta</taxon>
        <taxon>Tracheophyta</taxon>
        <taxon>Spermatophyta</taxon>
        <taxon>Magnoliopsida</taxon>
        <taxon>eudicotyledons</taxon>
        <taxon>Gunneridae</taxon>
        <taxon>Pentapetalae</taxon>
        <taxon>rosids</taxon>
        <taxon>malvids</taxon>
        <taxon>Myrtales</taxon>
        <taxon>Lythraceae</taxon>
        <taxon>Trapa</taxon>
    </lineage>
</organism>
<comment type="caution">
    <text evidence="7">The sequence shown here is derived from an EMBL/GenBank/DDBJ whole genome shotgun (WGS) entry which is preliminary data.</text>
</comment>
<dbReference type="PANTHER" id="PTHR10209">
    <property type="entry name" value="OXIDOREDUCTASE, 2OG-FE II OXYGENASE FAMILY PROTEIN"/>
    <property type="match status" value="1"/>
</dbReference>
<keyword evidence="3 5" id="KW-0560">Oxidoreductase</keyword>
<name>A0AAN7QE41_TRANT</name>
<gene>
    <name evidence="7" type="ORF">SAY86_026001</name>
</gene>
<dbReference type="InterPro" id="IPR027443">
    <property type="entry name" value="IPNS-like_sf"/>
</dbReference>
<dbReference type="Proteomes" id="UP001346149">
    <property type="component" value="Unassembled WGS sequence"/>
</dbReference>
<dbReference type="InterPro" id="IPR026992">
    <property type="entry name" value="DIOX_N"/>
</dbReference>
<dbReference type="AlphaFoldDB" id="A0AAN7QE41"/>
<dbReference type="PROSITE" id="PS51471">
    <property type="entry name" value="FE2OG_OXY"/>
    <property type="match status" value="1"/>
</dbReference>
<dbReference type="Pfam" id="PF14226">
    <property type="entry name" value="DIOX_N"/>
    <property type="match status" value="1"/>
</dbReference>
<evidence type="ECO:0000256" key="2">
    <source>
        <dbReference type="ARBA" id="ARBA00022723"/>
    </source>
</evidence>
<dbReference type="Gene3D" id="2.60.120.330">
    <property type="entry name" value="B-lactam Antibiotic, Isopenicillin N Synthase, Chain"/>
    <property type="match status" value="1"/>
</dbReference>
<evidence type="ECO:0000256" key="1">
    <source>
        <dbReference type="ARBA" id="ARBA00008056"/>
    </source>
</evidence>
<proteinExistence type="inferred from homology"/>
<evidence type="ECO:0000256" key="5">
    <source>
        <dbReference type="RuleBase" id="RU003682"/>
    </source>
</evidence>